<dbReference type="EMBL" id="JBHUMJ010000002">
    <property type="protein sequence ID" value="MFD2701211.1"/>
    <property type="molecule type" value="Genomic_DNA"/>
</dbReference>
<comment type="caution">
    <text evidence="5">The sequence shown here is derived from an EMBL/GenBank/DDBJ whole genome shotgun (WGS) entry which is preliminary data.</text>
</comment>
<dbReference type="InterPro" id="IPR015797">
    <property type="entry name" value="NUDIX_hydrolase-like_dom_sf"/>
</dbReference>
<reference evidence="6" key="1">
    <citation type="journal article" date="2019" name="Int. J. Syst. Evol. Microbiol.">
        <title>The Global Catalogue of Microorganisms (GCM) 10K type strain sequencing project: providing services to taxonomists for standard genome sequencing and annotation.</title>
        <authorList>
            <consortium name="The Broad Institute Genomics Platform"/>
            <consortium name="The Broad Institute Genome Sequencing Center for Infectious Disease"/>
            <person name="Wu L."/>
            <person name="Ma J."/>
        </authorList>
    </citation>
    <scope>NUCLEOTIDE SEQUENCE [LARGE SCALE GENOMIC DNA]</scope>
    <source>
        <strain evidence="6">KCTC 33849</strain>
    </source>
</reference>
<evidence type="ECO:0000259" key="4">
    <source>
        <dbReference type="PROSITE" id="PS51462"/>
    </source>
</evidence>
<keyword evidence="6" id="KW-1185">Reference proteome</keyword>
<name>A0ABW5SNB0_9BACL</name>
<evidence type="ECO:0000256" key="2">
    <source>
        <dbReference type="ARBA" id="ARBA00022801"/>
    </source>
</evidence>
<dbReference type="PROSITE" id="PS00893">
    <property type="entry name" value="NUDIX_BOX"/>
    <property type="match status" value="1"/>
</dbReference>
<dbReference type="Pfam" id="PF00293">
    <property type="entry name" value="NUDIX"/>
    <property type="match status" value="1"/>
</dbReference>
<keyword evidence="2 3" id="KW-0378">Hydrolase</keyword>
<proteinExistence type="inferred from homology"/>
<dbReference type="PROSITE" id="PS51462">
    <property type="entry name" value="NUDIX"/>
    <property type="match status" value="1"/>
</dbReference>
<dbReference type="GO" id="GO:0016787">
    <property type="term" value="F:hydrolase activity"/>
    <property type="evidence" value="ECO:0007669"/>
    <property type="project" value="UniProtKB-KW"/>
</dbReference>
<dbReference type="Gene3D" id="3.90.79.10">
    <property type="entry name" value="Nucleoside Triphosphate Pyrophosphohydrolase"/>
    <property type="match status" value="1"/>
</dbReference>
<dbReference type="Proteomes" id="UP001597540">
    <property type="component" value="Unassembled WGS sequence"/>
</dbReference>
<protein>
    <submittedName>
        <fullName evidence="5">NUDIX hydrolase</fullName>
    </submittedName>
</protein>
<feature type="domain" description="Nudix hydrolase" evidence="4">
    <location>
        <begin position="10"/>
        <end position="145"/>
    </location>
</feature>
<accession>A0ABW5SNB0</accession>
<comment type="similarity">
    <text evidence="3">Belongs to the Nudix hydrolase family.</text>
</comment>
<sequence>MITFEQNNIKFNFRVAGIAVHQNRILLHTTLTDDFWNLPGGRVEFNESTDQTISREMEEELGIKVKIKGLLFVNEDFFEYDGKLFHEIGFYYLIDFPEGHEITEIQDQFIGIEEGGKLIFQWFTIDQLEQLNVYPRILKSQLLKLKEKNEIQHIINRQ</sequence>
<dbReference type="InterPro" id="IPR020476">
    <property type="entry name" value="Nudix_hydrolase"/>
</dbReference>
<evidence type="ECO:0000256" key="1">
    <source>
        <dbReference type="ARBA" id="ARBA00001946"/>
    </source>
</evidence>
<dbReference type="PANTHER" id="PTHR43046:SF14">
    <property type="entry name" value="MUTT_NUDIX FAMILY PROTEIN"/>
    <property type="match status" value="1"/>
</dbReference>
<organism evidence="5 6">
    <name type="scientific">Paenibacillus shunpengii</name>
    <dbReference type="NCBI Taxonomy" id="2054424"/>
    <lineage>
        <taxon>Bacteria</taxon>
        <taxon>Bacillati</taxon>
        <taxon>Bacillota</taxon>
        <taxon>Bacilli</taxon>
        <taxon>Bacillales</taxon>
        <taxon>Paenibacillaceae</taxon>
        <taxon>Paenibacillus</taxon>
    </lineage>
</organism>
<dbReference type="PRINTS" id="PR00502">
    <property type="entry name" value="NUDIXFAMILY"/>
</dbReference>
<dbReference type="InterPro" id="IPR020084">
    <property type="entry name" value="NUDIX_hydrolase_CS"/>
</dbReference>
<dbReference type="InterPro" id="IPR000086">
    <property type="entry name" value="NUDIX_hydrolase_dom"/>
</dbReference>
<comment type="cofactor">
    <cofactor evidence="1">
        <name>Mg(2+)</name>
        <dbReference type="ChEBI" id="CHEBI:18420"/>
    </cofactor>
</comment>
<evidence type="ECO:0000313" key="6">
    <source>
        <dbReference type="Proteomes" id="UP001597540"/>
    </source>
</evidence>
<dbReference type="SUPFAM" id="SSF55811">
    <property type="entry name" value="Nudix"/>
    <property type="match status" value="1"/>
</dbReference>
<evidence type="ECO:0000313" key="5">
    <source>
        <dbReference type="EMBL" id="MFD2701211.1"/>
    </source>
</evidence>
<dbReference type="RefSeq" id="WP_076313704.1">
    <property type="nucleotide sequence ID" value="NZ_JBHUMJ010000002.1"/>
</dbReference>
<evidence type="ECO:0000256" key="3">
    <source>
        <dbReference type="RuleBase" id="RU003476"/>
    </source>
</evidence>
<gene>
    <name evidence="5" type="ORF">ACFSVM_12110</name>
</gene>
<dbReference type="PANTHER" id="PTHR43046">
    <property type="entry name" value="GDP-MANNOSE MANNOSYL HYDROLASE"/>
    <property type="match status" value="1"/>
</dbReference>
<dbReference type="CDD" id="cd04688">
    <property type="entry name" value="NUDIX_Hydrolase"/>
    <property type="match status" value="1"/>
</dbReference>